<sequence length="68" mass="7918">MSQVDYTAMSDGELKRYFLNNRGDKSALQAYLDRRKKRSNLIITKVGDSDFDTKIEAAIRQQMKEDKD</sequence>
<evidence type="ECO:0000313" key="2">
    <source>
        <dbReference type="Proteomes" id="UP000010478"/>
    </source>
</evidence>
<reference evidence="1 2" key="1">
    <citation type="submission" date="2012-05" db="EMBL/GenBank/DDBJ databases">
        <title>Finished chromosome of genome of Oscillatoria sp. PCC 7112.</title>
        <authorList>
            <consortium name="US DOE Joint Genome Institute"/>
            <person name="Gugger M."/>
            <person name="Coursin T."/>
            <person name="Rippka R."/>
            <person name="Tandeau De Marsac N."/>
            <person name="Huntemann M."/>
            <person name="Wei C.-L."/>
            <person name="Han J."/>
            <person name="Detter J.C."/>
            <person name="Han C."/>
            <person name="Tapia R."/>
            <person name="Davenport K."/>
            <person name="Daligault H."/>
            <person name="Erkkila T."/>
            <person name="Gu W."/>
            <person name="Munk A.C.C."/>
            <person name="Teshima H."/>
            <person name="Xu Y."/>
            <person name="Chain P."/>
            <person name="Chen A."/>
            <person name="Krypides N."/>
            <person name="Mavromatis K."/>
            <person name="Markowitz V."/>
            <person name="Szeto E."/>
            <person name="Ivanova N."/>
            <person name="Mikhailova N."/>
            <person name="Ovchinnikova G."/>
            <person name="Pagani I."/>
            <person name="Pati A."/>
            <person name="Goodwin L."/>
            <person name="Peters L."/>
            <person name="Pitluck S."/>
            <person name="Woyke T."/>
            <person name="Kerfeld C."/>
        </authorList>
    </citation>
    <scope>NUCLEOTIDE SEQUENCE [LARGE SCALE GENOMIC DNA]</scope>
    <source>
        <strain evidence="1 2">PCC 7112</strain>
    </source>
</reference>
<dbReference type="Proteomes" id="UP000010478">
    <property type="component" value="Chromosome"/>
</dbReference>
<accession>K9VI13</accession>
<gene>
    <name evidence="1" type="ORF">Osc7112_2716</name>
</gene>
<dbReference type="OrthoDB" id="428065at2"/>
<dbReference type="Pfam" id="PF21826">
    <property type="entry name" value="DUF6887"/>
    <property type="match status" value="1"/>
</dbReference>
<dbReference type="STRING" id="179408.Osc7112_2716"/>
<dbReference type="KEGG" id="oni:Osc7112_2716"/>
<name>K9VI13_9CYAN</name>
<dbReference type="InterPro" id="IPR054053">
    <property type="entry name" value="DUF6887"/>
</dbReference>
<proteinExistence type="predicted"/>
<protein>
    <submittedName>
        <fullName evidence="1">Uncharacterized protein</fullName>
    </submittedName>
</protein>
<keyword evidence="2" id="KW-1185">Reference proteome</keyword>
<dbReference type="EMBL" id="CP003614">
    <property type="protein sequence ID" value="AFZ07127.1"/>
    <property type="molecule type" value="Genomic_DNA"/>
</dbReference>
<evidence type="ECO:0000313" key="1">
    <source>
        <dbReference type="EMBL" id="AFZ07127.1"/>
    </source>
</evidence>
<dbReference type="RefSeq" id="WP_015176414.1">
    <property type="nucleotide sequence ID" value="NC_019729.1"/>
</dbReference>
<dbReference type="AlphaFoldDB" id="K9VI13"/>
<dbReference type="eggNOG" id="ENOG5033475">
    <property type="taxonomic scope" value="Bacteria"/>
</dbReference>
<organism evidence="1 2">
    <name type="scientific">Phormidium nigroviride PCC 7112</name>
    <dbReference type="NCBI Taxonomy" id="179408"/>
    <lineage>
        <taxon>Bacteria</taxon>
        <taxon>Bacillati</taxon>
        <taxon>Cyanobacteriota</taxon>
        <taxon>Cyanophyceae</taxon>
        <taxon>Oscillatoriophycideae</taxon>
        <taxon>Oscillatoriales</taxon>
        <taxon>Oscillatoriaceae</taxon>
        <taxon>Phormidium</taxon>
    </lineage>
</organism>
<dbReference type="HOGENOM" id="CLU_193569_0_0_3"/>